<evidence type="ECO:0000313" key="2">
    <source>
        <dbReference type="EMBL" id="TID24260.1"/>
    </source>
</evidence>
<evidence type="ECO:0000256" key="1">
    <source>
        <dbReference type="SAM" id="MobiDB-lite"/>
    </source>
</evidence>
<feature type="region of interest" description="Disordered" evidence="1">
    <location>
        <begin position="155"/>
        <end position="264"/>
    </location>
</feature>
<gene>
    <name evidence="2" type="ORF">E6O75_ATG02625</name>
</gene>
<feature type="compositionally biased region" description="Polar residues" evidence="1">
    <location>
        <begin position="245"/>
        <end position="255"/>
    </location>
</feature>
<feature type="region of interest" description="Disordered" evidence="1">
    <location>
        <begin position="1"/>
        <end position="123"/>
    </location>
</feature>
<evidence type="ECO:0008006" key="4">
    <source>
        <dbReference type="Google" id="ProtNLM"/>
    </source>
</evidence>
<dbReference type="STRING" id="86259.A0A4Z1PLA6"/>
<feature type="compositionally biased region" description="Polar residues" evidence="1">
    <location>
        <begin position="194"/>
        <end position="211"/>
    </location>
</feature>
<feature type="compositionally biased region" description="Polar residues" evidence="1">
    <location>
        <begin position="26"/>
        <end position="56"/>
    </location>
</feature>
<dbReference type="EMBL" id="SNSC02000005">
    <property type="protein sequence ID" value="TID24260.1"/>
    <property type="molecule type" value="Genomic_DNA"/>
</dbReference>
<proteinExistence type="predicted"/>
<dbReference type="PANTHER" id="PTHR42084">
    <property type="entry name" value="YALI0E26631P"/>
    <property type="match status" value="1"/>
</dbReference>
<organism evidence="2 3">
    <name type="scientific">Venturia nashicola</name>
    <dbReference type="NCBI Taxonomy" id="86259"/>
    <lineage>
        <taxon>Eukaryota</taxon>
        <taxon>Fungi</taxon>
        <taxon>Dikarya</taxon>
        <taxon>Ascomycota</taxon>
        <taxon>Pezizomycotina</taxon>
        <taxon>Dothideomycetes</taxon>
        <taxon>Pleosporomycetidae</taxon>
        <taxon>Venturiales</taxon>
        <taxon>Venturiaceae</taxon>
        <taxon>Venturia</taxon>
    </lineage>
</organism>
<feature type="compositionally biased region" description="Polar residues" evidence="1">
    <location>
        <begin position="81"/>
        <end position="95"/>
    </location>
</feature>
<feature type="compositionally biased region" description="Acidic residues" evidence="1">
    <location>
        <begin position="155"/>
        <end position="174"/>
    </location>
</feature>
<reference evidence="2 3" key="1">
    <citation type="submission" date="2019-04" db="EMBL/GenBank/DDBJ databases">
        <title>High contiguity whole genome sequence and gene annotation resource for two Venturia nashicola isolates.</title>
        <authorList>
            <person name="Prokchorchik M."/>
            <person name="Won K."/>
            <person name="Lee Y."/>
            <person name="Choi E.D."/>
            <person name="Segonzac C."/>
            <person name="Sohn K.H."/>
        </authorList>
    </citation>
    <scope>NUCLEOTIDE SEQUENCE [LARGE SCALE GENOMIC DNA]</scope>
    <source>
        <strain evidence="2 3">PRI2</strain>
    </source>
</reference>
<keyword evidence="3" id="KW-1185">Reference proteome</keyword>
<comment type="caution">
    <text evidence="2">The sequence shown here is derived from an EMBL/GenBank/DDBJ whole genome shotgun (WGS) entry which is preliminary data.</text>
</comment>
<feature type="compositionally biased region" description="Acidic residues" evidence="1">
    <location>
        <begin position="64"/>
        <end position="74"/>
    </location>
</feature>
<sequence>MSQDLFAAFGSFNDDAPKPLSKPVVASSSSFFDDLNIQPSTNQPNATATSRSSTKPTAFRDDPEAQQDDDDWGDFEGVTKQPASNNVPIAAQFSQWLDDDEPQQSSKPSVAQPAFSTFVKPSKLGPSITTKVVVQPPYQENPRPFPARDPHVLFDAEEDEPDDDDFGDFEEPMEDLGPSFREPDLLGLDFGQSAPVQTNVAPPAAASTQQMSSLLDLDSLSFDAPTSPKTSAKPAGPHYDLSSLGPVTSQLQSAPKRTAKPAVTKWSTDIPRRPASIQPPKPEPIEKPQIEEPWDDFAAWDEEKPVATQEAAATKSNAPPPLLSSALDPGLNELPPINIPPPASILSLFPPLFNSADSDFFRPTSSEPQNIRSRIFSDPATITYLKGLLALATVCARVIAGRKNRWKRDTILAQSMRMGPAAARGSSGLKLTSVDKSESTKEDREAADVLRAWQALLGRLKAAIVEVKKVTGQDLGLVPDLRDVMPIRVAKQIEGGIPGKACALCGLKREERVGKVDLDVMDSFGEWWIESMNMHRVCRNFWEEQKEILRQR</sequence>
<dbReference type="AlphaFoldDB" id="A0A4Z1PLA6"/>
<dbReference type="Proteomes" id="UP000298493">
    <property type="component" value="Unassembled WGS sequence"/>
</dbReference>
<name>A0A4Z1PLA6_9PEZI</name>
<feature type="compositionally biased region" description="Low complexity" evidence="1">
    <location>
        <begin position="212"/>
        <end position="221"/>
    </location>
</feature>
<evidence type="ECO:0000313" key="3">
    <source>
        <dbReference type="Proteomes" id="UP000298493"/>
    </source>
</evidence>
<protein>
    <recommendedName>
        <fullName evidence="4">Serine/threonine-protein kinase ppk6</fullName>
    </recommendedName>
</protein>
<accession>A0A4Z1PLA6</accession>
<dbReference type="PANTHER" id="PTHR42084:SF1">
    <property type="entry name" value="SERINE_THREONINE-PROTEIN KINASE PPK6"/>
    <property type="match status" value="1"/>
</dbReference>